<dbReference type="STRING" id="408015.SXIM_00770"/>
<dbReference type="InterPro" id="IPR027417">
    <property type="entry name" value="P-loop_NTPase"/>
</dbReference>
<dbReference type="PATRIC" id="fig|408015.6.peg.93"/>
<dbReference type="Proteomes" id="UP000034034">
    <property type="component" value="Chromosome"/>
</dbReference>
<reference evidence="1" key="1">
    <citation type="submission" date="2019-08" db="EMBL/GenBank/DDBJ databases">
        <title>Complete genome sequence of a mangrove-derived Streptomyces xiamenensis.</title>
        <authorList>
            <person name="Xu J."/>
        </authorList>
    </citation>
    <scope>NUCLEOTIDE SEQUENCE</scope>
    <source>
        <strain evidence="1">318</strain>
    </source>
</reference>
<name>A0A0F7CMN3_9ACTN</name>
<sequence>MSMSRDRTAIASARGAVVPVTASPELLDALARVMAPYIAMETADAPVTAPRVRVVDDAPSGEGWRRIALRSEYEPDRVLWVDDTRRHLALPRASGEWTLQQLLRSVRHLLRWQSYARGDLFLHGGLVRAAGTGIAFLGHKRSGKTSSVLSALLNGGADFVSNDDLVLTEDDDSPAALTGYGSPRTINIRTDVLLELARTAPALRDLLTQAGHPTNAFPGRHHTRDAIRSGEGTRLPGSVWVRCAELARVSGRPVVSEARVDAVVLPRFGSGDGGPAISRLGPEEALRALSEHVEGEATKYDPFLAAWYPNTDGERRTRLLRRLAERTPCYRLTQDMERLGEATSVLLRTVRTAGAAA</sequence>
<evidence type="ECO:0000313" key="1">
    <source>
        <dbReference type="EMBL" id="AKG41461.1"/>
    </source>
</evidence>
<evidence type="ECO:0008006" key="3">
    <source>
        <dbReference type="Google" id="ProtNLM"/>
    </source>
</evidence>
<keyword evidence="2" id="KW-1185">Reference proteome</keyword>
<dbReference type="HOGENOM" id="CLU_775958_0_0_11"/>
<protein>
    <recommendedName>
        <fullName evidence="3">HPr kinase</fullName>
    </recommendedName>
</protein>
<organism evidence="1 2">
    <name type="scientific">Streptomyces xiamenensis</name>
    <dbReference type="NCBI Taxonomy" id="408015"/>
    <lineage>
        <taxon>Bacteria</taxon>
        <taxon>Bacillati</taxon>
        <taxon>Actinomycetota</taxon>
        <taxon>Actinomycetes</taxon>
        <taxon>Kitasatosporales</taxon>
        <taxon>Streptomycetaceae</taxon>
        <taxon>Streptomyces</taxon>
    </lineage>
</organism>
<evidence type="ECO:0000313" key="2">
    <source>
        <dbReference type="Proteomes" id="UP000034034"/>
    </source>
</evidence>
<dbReference type="KEGG" id="sxi:SXIM_00770"/>
<accession>A0A0F7CMN3</accession>
<proteinExistence type="predicted"/>
<dbReference type="Gene3D" id="3.40.50.300">
    <property type="entry name" value="P-loop containing nucleotide triphosphate hydrolases"/>
    <property type="match status" value="1"/>
</dbReference>
<dbReference type="EMBL" id="CP009922">
    <property type="protein sequence ID" value="AKG41461.1"/>
    <property type="molecule type" value="Genomic_DNA"/>
</dbReference>
<gene>
    <name evidence="1" type="ORF">SXIM_00770</name>
</gene>
<dbReference type="AlphaFoldDB" id="A0A0F7CMN3"/>